<evidence type="ECO:0000313" key="4">
    <source>
        <dbReference type="Proteomes" id="UP000886874"/>
    </source>
</evidence>
<dbReference type="PANTHER" id="PTHR34978:SF3">
    <property type="entry name" value="SLR0241 PROTEIN"/>
    <property type="match status" value="1"/>
</dbReference>
<feature type="transmembrane region" description="Helical" evidence="1">
    <location>
        <begin position="86"/>
        <end position="111"/>
    </location>
</feature>
<sequence>MKLTVYNLLMSLLWSDVCVLLFCLLRRRYTFLRDYGFGPLFGLLAVALVRFFLPIELPFTAIIPSYNIMPSMQLILRKTGPLGFSWHGWLAVIWGAVSLMLLFRLLLGIWLQKKRIAAMPSGDSALANLAIQAIMPLGVHWRPTVVVSSSVSVPSVTGFFAPTFLLPELKLTQQQLQEVLRHELGHFLGRDAWIKLGISVFQLVFWWNPLVYLLGKDLNFLLEVRADAYAIGKRSEEEQLDYLEAVTEVIRQLGTNKKRLPNYTHALQGAGANDQLYMRMQLAFEKRPRRSRGRGLLAACLAALLLASYSFVVQPRSYPEEADWYFDLDTGSAYLLMTRKGNCELYINDMLVGCVSEDVLDASPYNELEMKEER</sequence>
<evidence type="ECO:0000259" key="2">
    <source>
        <dbReference type="Pfam" id="PF05569"/>
    </source>
</evidence>
<feature type="domain" description="Peptidase M56" evidence="2">
    <location>
        <begin position="89"/>
        <end position="253"/>
    </location>
</feature>
<feature type="transmembrane region" description="Helical" evidence="1">
    <location>
        <begin position="295"/>
        <end position="312"/>
    </location>
</feature>
<keyword evidence="1" id="KW-1133">Transmembrane helix</keyword>
<dbReference type="EMBL" id="DVFN01000069">
    <property type="protein sequence ID" value="HIQ69625.1"/>
    <property type="molecule type" value="Genomic_DNA"/>
</dbReference>
<reference evidence="3" key="1">
    <citation type="submission" date="2020-10" db="EMBL/GenBank/DDBJ databases">
        <authorList>
            <person name="Gilroy R."/>
        </authorList>
    </citation>
    <scope>NUCLEOTIDE SEQUENCE</scope>
    <source>
        <strain evidence="3">ChiSjej2B20-13462</strain>
    </source>
</reference>
<name>A0A9D0Z678_9FIRM</name>
<accession>A0A9D0Z678</accession>
<keyword evidence="1" id="KW-0812">Transmembrane</keyword>
<dbReference type="CDD" id="cd07341">
    <property type="entry name" value="M56_BlaR1_MecR1_like"/>
    <property type="match status" value="1"/>
</dbReference>
<dbReference type="PANTHER" id="PTHR34978">
    <property type="entry name" value="POSSIBLE SENSOR-TRANSDUCER PROTEIN BLAR"/>
    <property type="match status" value="1"/>
</dbReference>
<dbReference type="AlphaFoldDB" id="A0A9D0Z678"/>
<gene>
    <name evidence="3" type="ORF">IAA67_04755</name>
</gene>
<proteinExistence type="predicted"/>
<comment type="caution">
    <text evidence="3">The sequence shown here is derived from an EMBL/GenBank/DDBJ whole genome shotgun (WGS) entry which is preliminary data.</text>
</comment>
<dbReference type="InterPro" id="IPR008756">
    <property type="entry name" value="Peptidase_M56"/>
</dbReference>
<dbReference type="Pfam" id="PF05569">
    <property type="entry name" value="Peptidase_M56"/>
    <property type="match status" value="1"/>
</dbReference>
<organism evidence="3 4">
    <name type="scientific">Candidatus Avoscillospira stercorigallinarum</name>
    <dbReference type="NCBI Taxonomy" id="2840708"/>
    <lineage>
        <taxon>Bacteria</taxon>
        <taxon>Bacillati</taxon>
        <taxon>Bacillota</taxon>
        <taxon>Clostridia</taxon>
        <taxon>Eubacteriales</taxon>
        <taxon>Oscillospiraceae</taxon>
        <taxon>Oscillospiraceae incertae sedis</taxon>
        <taxon>Candidatus Avoscillospira</taxon>
    </lineage>
</organism>
<evidence type="ECO:0000313" key="3">
    <source>
        <dbReference type="EMBL" id="HIQ69625.1"/>
    </source>
</evidence>
<reference evidence="3" key="2">
    <citation type="journal article" date="2021" name="PeerJ">
        <title>Extensive microbial diversity within the chicken gut microbiome revealed by metagenomics and culture.</title>
        <authorList>
            <person name="Gilroy R."/>
            <person name="Ravi A."/>
            <person name="Getino M."/>
            <person name="Pursley I."/>
            <person name="Horton D.L."/>
            <person name="Alikhan N.F."/>
            <person name="Baker D."/>
            <person name="Gharbi K."/>
            <person name="Hall N."/>
            <person name="Watson M."/>
            <person name="Adriaenssens E.M."/>
            <person name="Foster-Nyarko E."/>
            <person name="Jarju S."/>
            <person name="Secka A."/>
            <person name="Antonio M."/>
            <person name="Oren A."/>
            <person name="Chaudhuri R.R."/>
            <person name="La Ragione R."/>
            <person name="Hildebrand F."/>
            <person name="Pallen M.J."/>
        </authorList>
    </citation>
    <scope>NUCLEOTIDE SEQUENCE</scope>
    <source>
        <strain evidence="3">ChiSjej2B20-13462</strain>
    </source>
</reference>
<dbReference type="InterPro" id="IPR052173">
    <property type="entry name" value="Beta-lactam_resp_regulator"/>
</dbReference>
<feature type="transmembrane region" description="Helical" evidence="1">
    <location>
        <begin position="6"/>
        <end position="25"/>
    </location>
</feature>
<evidence type="ECO:0000256" key="1">
    <source>
        <dbReference type="SAM" id="Phobius"/>
    </source>
</evidence>
<dbReference type="Proteomes" id="UP000886874">
    <property type="component" value="Unassembled WGS sequence"/>
</dbReference>
<protein>
    <recommendedName>
        <fullName evidence="2">Peptidase M56 domain-containing protein</fullName>
    </recommendedName>
</protein>
<keyword evidence="1" id="KW-0472">Membrane</keyword>
<feature type="transmembrane region" description="Helical" evidence="1">
    <location>
        <begin position="37"/>
        <end position="66"/>
    </location>
</feature>